<proteinExistence type="inferred from homology"/>
<evidence type="ECO:0000313" key="12">
    <source>
        <dbReference type="Proteomes" id="UP000037600"/>
    </source>
</evidence>
<feature type="transmembrane region" description="Helical" evidence="10">
    <location>
        <begin position="21"/>
        <end position="41"/>
    </location>
</feature>
<comment type="subcellular location">
    <subcellularLocation>
        <location evidence="10">Cell inner membrane</location>
    </subcellularLocation>
    <subcellularLocation>
        <location evidence="2">Cell membrane</location>
        <topology evidence="2">Single-pass membrane protein</topology>
    </subcellularLocation>
</comment>
<keyword evidence="7 10" id="KW-0283">Flagellar rotation</keyword>
<dbReference type="STRING" id="1513271.XM47_11895"/>
<protein>
    <recommendedName>
        <fullName evidence="10">Flagellar protein FliL</fullName>
    </recommendedName>
</protein>
<evidence type="ECO:0000256" key="8">
    <source>
        <dbReference type="ARBA" id="ARBA00022989"/>
    </source>
</evidence>
<evidence type="ECO:0000256" key="10">
    <source>
        <dbReference type="RuleBase" id="RU364125"/>
    </source>
</evidence>
<organism evidence="11 12">
    <name type="scientific">Catenovulum maritimum</name>
    <dbReference type="NCBI Taxonomy" id="1513271"/>
    <lineage>
        <taxon>Bacteria</taxon>
        <taxon>Pseudomonadati</taxon>
        <taxon>Pseudomonadota</taxon>
        <taxon>Gammaproteobacteria</taxon>
        <taxon>Alteromonadales</taxon>
        <taxon>Alteromonadaceae</taxon>
        <taxon>Catenovulum</taxon>
    </lineage>
</organism>
<dbReference type="NCBIfam" id="NF004285">
    <property type="entry name" value="PRK05696.1"/>
    <property type="match status" value="1"/>
</dbReference>
<keyword evidence="11" id="KW-0969">Cilium</keyword>
<dbReference type="GO" id="GO:0005886">
    <property type="term" value="C:plasma membrane"/>
    <property type="evidence" value="ECO:0007669"/>
    <property type="project" value="UniProtKB-SubCell"/>
</dbReference>
<keyword evidence="4" id="KW-1003">Cell membrane</keyword>
<dbReference type="GO" id="GO:0006935">
    <property type="term" value="P:chemotaxis"/>
    <property type="evidence" value="ECO:0007669"/>
    <property type="project" value="UniProtKB-KW"/>
</dbReference>
<evidence type="ECO:0000256" key="1">
    <source>
        <dbReference type="ARBA" id="ARBA00002254"/>
    </source>
</evidence>
<comment type="function">
    <text evidence="1 10">Controls the rotational direction of flagella during chemotaxis.</text>
</comment>
<dbReference type="PANTHER" id="PTHR35091">
    <property type="entry name" value="FLAGELLAR PROTEIN FLIL"/>
    <property type="match status" value="1"/>
</dbReference>
<keyword evidence="6 10" id="KW-0812">Transmembrane</keyword>
<evidence type="ECO:0000256" key="4">
    <source>
        <dbReference type="ARBA" id="ARBA00022475"/>
    </source>
</evidence>
<sequence length="180" mass="18842">MAAEQEKEELQVEESGGKKKLIIIVAAVLVIVLGAGAFFFMSGSDESEAATAEEVTLDEAPAVAENAAPASVDLGSALYVAMPRPFVFNVPGASRDRLVQIKVQLLVRGADNEEAAKKHIPLIEGTLLRVFSGASADELGTTAGKDALKAGSLKAVQDELLGISGRTVIENVLFTGFVMQ</sequence>
<keyword evidence="12" id="KW-1185">Reference proteome</keyword>
<evidence type="ECO:0000256" key="6">
    <source>
        <dbReference type="ARBA" id="ARBA00022692"/>
    </source>
</evidence>
<dbReference type="OrthoDB" id="5829285at2"/>
<evidence type="ECO:0000256" key="5">
    <source>
        <dbReference type="ARBA" id="ARBA00022500"/>
    </source>
</evidence>
<dbReference type="InterPro" id="IPR005503">
    <property type="entry name" value="FliL"/>
</dbReference>
<keyword evidence="9 10" id="KW-0472">Membrane</keyword>
<evidence type="ECO:0000256" key="7">
    <source>
        <dbReference type="ARBA" id="ARBA00022779"/>
    </source>
</evidence>
<dbReference type="AlphaFoldDB" id="A0A0J8GQ44"/>
<comment type="similarity">
    <text evidence="3 10">Belongs to the FliL family.</text>
</comment>
<name>A0A0J8GQ44_9ALTE</name>
<accession>A0A0J8GQ44</accession>
<dbReference type="PANTHER" id="PTHR35091:SF2">
    <property type="entry name" value="FLAGELLAR PROTEIN FLIL"/>
    <property type="match status" value="1"/>
</dbReference>
<keyword evidence="8 10" id="KW-1133">Transmembrane helix</keyword>
<dbReference type="GO" id="GO:0071978">
    <property type="term" value="P:bacterial-type flagellum-dependent swarming motility"/>
    <property type="evidence" value="ECO:0007669"/>
    <property type="project" value="TreeGrafter"/>
</dbReference>
<dbReference type="Proteomes" id="UP000037600">
    <property type="component" value="Unassembled WGS sequence"/>
</dbReference>
<gene>
    <name evidence="11" type="primary">fliL</name>
    <name evidence="11" type="ORF">XM47_11895</name>
</gene>
<comment type="caution">
    <text evidence="11">The sequence shown here is derived from an EMBL/GenBank/DDBJ whole genome shotgun (WGS) entry which is preliminary data.</text>
</comment>
<evidence type="ECO:0000256" key="2">
    <source>
        <dbReference type="ARBA" id="ARBA00004162"/>
    </source>
</evidence>
<keyword evidence="5 10" id="KW-0145">Chemotaxis</keyword>
<keyword evidence="11" id="KW-0966">Cell projection</keyword>
<dbReference type="RefSeq" id="WP_048692750.1">
    <property type="nucleotide sequence ID" value="NZ_KQ130492.1"/>
</dbReference>
<keyword evidence="11" id="KW-0282">Flagellum</keyword>
<evidence type="ECO:0000256" key="9">
    <source>
        <dbReference type="ARBA" id="ARBA00023136"/>
    </source>
</evidence>
<dbReference type="Pfam" id="PF03748">
    <property type="entry name" value="FliL"/>
    <property type="match status" value="1"/>
</dbReference>
<reference evidence="11 12" key="1">
    <citation type="submission" date="2015-04" db="EMBL/GenBank/DDBJ databases">
        <title>Draft Genome Sequence of the Novel Agar-Digesting Marine Bacterium Q1.</title>
        <authorList>
            <person name="Li Y."/>
            <person name="Li D."/>
            <person name="Chen G."/>
            <person name="Du Z."/>
        </authorList>
    </citation>
    <scope>NUCLEOTIDE SEQUENCE [LARGE SCALE GENOMIC DNA]</scope>
    <source>
        <strain evidence="11 12">Q1</strain>
    </source>
</reference>
<dbReference type="PATRIC" id="fig|1513271.3.peg.2423"/>
<evidence type="ECO:0000256" key="3">
    <source>
        <dbReference type="ARBA" id="ARBA00008281"/>
    </source>
</evidence>
<keyword evidence="10" id="KW-0997">Cell inner membrane</keyword>
<dbReference type="EMBL" id="LAZL01000018">
    <property type="protein sequence ID" value="KMT64905.1"/>
    <property type="molecule type" value="Genomic_DNA"/>
</dbReference>
<dbReference type="GO" id="GO:0009425">
    <property type="term" value="C:bacterial-type flagellum basal body"/>
    <property type="evidence" value="ECO:0007669"/>
    <property type="project" value="InterPro"/>
</dbReference>
<evidence type="ECO:0000313" key="11">
    <source>
        <dbReference type="EMBL" id="KMT64905.1"/>
    </source>
</evidence>